<comment type="similarity">
    <text evidence="2">Belongs to the Clp1 family. NOL9/GRC3 subfamily.</text>
</comment>
<evidence type="ECO:0000256" key="3">
    <source>
        <dbReference type="ARBA" id="ARBA00018706"/>
    </source>
</evidence>
<evidence type="ECO:0000256" key="8">
    <source>
        <dbReference type="ARBA" id="ARBA00022840"/>
    </source>
</evidence>
<keyword evidence="6" id="KW-0547">Nucleotide-binding</keyword>
<dbReference type="RefSeq" id="XP_064730665.1">
    <property type="nucleotide sequence ID" value="XM_064873561.1"/>
</dbReference>
<keyword evidence="8" id="KW-0067">ATP-binding</keyword>
<evidence type="ECO:0000256" key="2">
    <source>
        <dbReference type="ARBA" id="ARBA00011003"/>
    </source>
</evidence>
<dbReference type="EMBL" id="JAVHJV010000005">
    <property type="protein sequence ID" value="KAK5942575.1"/>
    <property type="molecule type" value="Genomic_DNA"/>
</dbReference>
<comment type="function">
    <text evidence="1">Polynucleotide 5'-kinase involved in rRNA processing.</text>
</comment>
<evidence type="ECO:0000256" key="9">
    <source>
        <dbReference type="SAM" id="MobiDB-lite"/>
    </source>
</evidence>
<feature type="region of interest" description="Disordered" evidence="9">
    <location>
        <begin position="1"/>
        <end position="31"/>
    </location>
</feature>
<name>A0ABR0RQP6_9EURO</name>
<dbReference type="Pfam" id="PF16575">
    <property type="entry name" value="CLP1_P"/>
    <property type="match status" value="1"/>
</dbReference>
<evidence type="ECO:0000259" key="10">
    <source>
        <dbReference type="Pfam" id="PF16575"/>
    </source>
</evidence>
<dbReference type="InterPro" id="IPR045116">
    <property type="entry name" value="Clp1/Grc3"/>
</dbReference>
<evidence type="ECO:0000313" key="11">
    <source>
        <dbReference type="EMBL" id="KAK5942575.1"/>
    </source>
</evidence>
<evidence type="ECO:0000256" key="6">
    <source>
        <dbReference type="ARBA" id="ARBA00022741"/>
    </source>
</evidence>
<comment type="caution">
    <text evidence="11">The sequence shown here is derived from an EMBL/GenBank/DDBJ whole genome shotgun (WGS) entry which is preliminary data.</text>
</comment>
<dbReference type="PANTHER" id="PTHR12755">
    <property type="entry name" value="CLEAVAGE/POLYADENYLATION FACTOR IA SUBUNIT CLP1P"/>
    <property type="match status" value="1"/>
</dbReference>
<organism evidence="11 12">
    <name type="scientific">Knufia obscura</name>
    <dbReference type="NCBI Taxonomy" id="1635080"/>
    <lineage>
        <taxon>Eukaryota</taxon>
        <taxon>Fungi</taxon>
        <taxon>Dikarya</taxon>
        <taxon>Ascomycota</taxon>
        <taxon>Pezizomycotina</taxon>
        <taxon>Eurotiomycetes</taxon>
        <taxon>Chaetothyriomycetidae</taxon>
        <taxon>Chaetothyriales</taxon>
        <taxon>Trichomeriaceae</taxon>
        <taxon>Knufia</taxon>
    </lineage>
</organism>
<keyword evidence="5" id="KW-0808">Transferase</keyword>
<gene>
    <name evidence="11" type="primary">NOL9</name>
    <name evidence="11" type="ORF">PMZ80_005140</name>
</gene>
<evidence type="ECO:0000256" key="4">
    <source>
        <dbReference type="ARBA" id="ARBA00019824"/>
    </source>
</evidence>
<sequence>MSTVRESAIAKRRRLNNGTPTPASDSDLSAASTVVKKTKAKKRVKEILTDAVVAVGDPASSQAYNEEHVEGLDDNSFEPLASANVVKFSGSREIEAIDQDAIKVRLSRYQKCYVHGVAKLWIRDGSVSACGATLTESAQTYTVFASVSDAPVAIQAESRAAEFQLESVSISDNGTPSPLHVPGKFGLGSKADATSFRVLGHGDEPGPAERPGIDSANAFDTDIATHKLGLAISNLATPKPHVLICGRRHSSTSAASIALVNRCLSEATTTSSVGQAGVAFLDLDYASPTFGCPGTVSVTYIKDFVLGPSYTHPLSPNSISRNRLVASHFIGSGEHSNVDMPEKSIIEQLMRSDKSLLKSPWVTRTGAWVATASSEDLSHLHKMTSPDLVLNIDSSKSSPYYDAAIALTQLNSARFAHIPYTRSGTESSVAEHRYALQSHFRLHGYVDGVPLWYTSSIPSIGTRQLVLPIDDRENGLSFVSVRGGVLRLEDITEALQEALVTLVTVKSAQDSPRPSAAPFGLRHIDYSKVVQHLGLACVEHIDEFSKTIYLSTPVSASQIQASLKDGLDVGLVLEKPGPSGRFSRHLLFEKS</sequence>
<dbReference type="Gene3D" id="3.40.50.300">
    <property type="entry name" value="P-loop containing nucleotide triphosphate hydrolases"/>
    <property type="match status" value="1"/>
</dbReference>
<feature type="compositionally biased region" description="Polar residues" evidence="9">
    <location>
        <begin position="16"/>
        <end position="27"/>
    </location>
</feature>
<dbReference type="PANTHER" id="PTHR12755:SF3">
    <property type="entry name" value="POLYNUCLEOTIDE 5'-HYDROXYL-KINASE NOL9"/>
    <property type="match status" value="1"/>
</dbReference>
<dbReference type="InterPro" id="IPR027417">
    <property type="entry name" value="P-loop_NTPase"/>
</dbReference>
<protein>
    <recommendedName>
        <fullName evidence="4">Polynucleotide 5'-hydroxyl-kinase GRC3</fullName>
    </recommendedName>
    <alternativeName>
        <fullName evidence="3">Polynucleotide 5'-hydroxyl-kinase grc3</fullName>
    </alternativeName>
</protein>
<evidence type="ECO:0000313" key="12">
    <source>
        <dbReference type="Proteomes" id="UP001334248"/>
    </source>
</evidence>
<evidence type="ECO:0000256" key="5">
    <source>
        <dbReference type="ARBA" id="ARBA00022679"/>
    </source>
</evidence>
<keyword evidence="12" id="KW-1185">Reference proteome</keyword>
<evidence type="ECO:0000256" key="1">
    <source>
        <dbReference type="ARBA" id="ARBA00003798"/>
    </source>
</evidence>
<proteinExistence type="inferred from homology"/>
<dbReference type="Proteomes" id="UP001334248">
    <property type="component" value="Unassembled WGS sequence"/>
</dbReference>
<dbReference type="InterPro" id="IPR032319">
    <property type="entry name" value="CLP1_P"/>
</dbReference>
<reference evidence="11 12" key="1">
    <citation type="journal article" date="2023" name="Res Sq">
        <title>Genomic and morphological characterization of Knufia obscura isolated from the Mars 2020 spacecraft assembly facility.</title>
        <authorList>
            <person name="Chander A.M."/>
            <person name="Teixeira M.M."/>
            <person name="Singh N.K."/>
            <person name="Williams M.P."/>
            <person name="Parker C.W."/>
            <person name="Leo P."/>
            <person name="Stajich J.E."/>
            <person name="Torok T."/>
            <person name="Tighe S."/>
            <person name="Mason C.E."/>
            <person name="Venkateswaran K."/>
        </authorList>
    </citation>
    <scope>NUCLEOTIDE SEQUENCE [LARGE SCALE GENOMIC DNA]</scope>
    <source>
        <strain evidence="11 12">CCFEE 5817</strain>
    </source>
</reference>
<accession>A0ABR0RQP6</accession>
<feature type="domain" description="Clp1 P-loop" evidence="10">
    <location>
        <begin position="258"/>
        <end position="421"/>
    </location>
</feature>
<dbReference type="GeneID" id="89998589"/>
<evidence type="ECO:0000256" key="7">
    <source>
        <dbReference type="ARBA" id="ARBA00022777"/>
    </source>
</evidence>
<keyword evidence="7" id="KW-0418">Kinase</keyword>